<dbReference type="OrthoDB" id="24822at2759"/>
<dbReference type="InterPro" id="IPR011989">
    <property type="entry name" value="ARM-like"/>
</dbReference>
<feature type="region of interest" description="Disordered" evidence="1">
    <location>
        <begin position="294"/>
        <end position="326"/>
    </location>
</feature>
<gene>
    <name evidence="3" type="primary">Ulk4</name>
    <name evidence="3" type="ORF">AWC38_SpisGene2922</name>
</gene>
<dbReference type="Pfam" id="PF00069">
    <property type="entry name" value="Pkinase"/>
    <property type="match status" value="1"/>
</dbReference>
<organism evidence="3 4">
    <name type="scientific">Stylophora pistillata</name>
    <name type="common">Smooth cauliflower coral</name>
    <dbReference type="NCBI Taxonomy" id="50429"/>
    <lineage>
        <taxon>Eukaryota</taxon>
        <taxon>Metazoa</taxon>
        <taxon>Cnidaria</taxon>
        <taxon>Anthozoa</taxon>
        <taxon>Hexacorallia</taxon>
        <taxon>Scleractinia</taxon>
        <taxon>Astrocoeniina</taxon>
        <taxon>Pocilloporidae</taxon>
        <taxon>Stylophora</taxon>
    </lineage>
</organism>
<feature type="compositionally biased region" description="Polar residues" evidence="1">
    <location>
        <begin position="437"/>
        <end position="462"/>
    </location>
</feature>
<feature type="region of interest" description="Disordered" evidence="1">
    <location>
        <begin position="157"/>
        <end position="193"/>
    </location>
</feature>
<keyword evidence="3" id="KW-0808">Transferase</keyword>
<keyword evidence="4" id="KW-1185">Reference proteome</keyword>
<dbReference type="CDD" id="cd14010">
    <property type="entry name" value="STKc_ULK4"/>
    <property type="match status" value="1"/>
</dbReference>
<dbReference type="Proteomes" id="UP000225706">
    <property type="component" value="Unassembled WGS sequence"/>
</dbReference>
<evidence type="ECO:0000313" key="3">
    <source>
        <dbReference type="EMBL" id="PFX32261.1"/>
    </source>
</evidence>
<dbReference type="InterPro" id="IPR056981">
    <property type="entry name" value="HEAT_ULK4_RUNKEL"/>
</dbReference>
<dbReference type="GO" id="GO:0005524">
    <property type="term" value="F:ATP binding"/>
    <property type="evidence" value="ECO:0007669"/>
    <property type="project" value="InterPro"/>
</dbReference>
<dbReference type="Pfam" id="PF23606">
    <property type="entry name" value="HEAT_ULK4"/>
    <property type="match status" value="1"/>
</dbReference>
<dbReference type="InterPro" id="IPR000719">
    <property type="entry name" value="Prot_kinase_dom"/>
</dbReference>
<dbReference type="InterPro" id="IPR045906">
    <property type="entry name" value="ULK4"/>
</dbReference>
<feature type="compositionally biased region" description="Basic and acidic residues" evidence="1">
    <location>
        <begin position="166"/>
        <end position="177"/>
    </location>
</feature>
<reference evidence="4" key="1">
    <citation type="journal article" date="2017" name="bioRxiv">
        <title>Comparative analysis of the genomes of Stylophora pistillata and Acropora digitifera provides evidence for extensive differences between species of corals.</title>
        <authorList>
            <person name="Voolstra C.R."/>
            <person name="Li Y."/>
            <person name="Liew Y.J."/>
            <person name="Baumgarten S."/>
            <person name="Zoccola D."/>
            <person name="Flot J.-F."/>
            <person name="Tambutte S."/>
            <person name="Allemand D."/>
            <person name="Aranda M."/>
        </authorList>
    </citation>
    <scope>NUCLEOTIDE SEQUENCE [LARGE SCALE GENOMIC DNA]</scope>
</reference>
<dbReference type="SUPFAM" id="SSF56112">
    <property type="entry name" value="Protein kinase-like (PK-like)"/>
    <property type="match status" value="1"/>
</dbReference>
<evidence type="ECO:0000259" key="2">
    <source>
        <dbReference type="PROSITE" id="PS50011"/>
    </source>
</evidence>
<feature type="compositionally biased region" description="Polar residues" evidence="1">
    <location>
        <begin position="397"/>
        <end position="408"/>
    </location>
</feature>
<dbReference type="PROSITE" id="PS50011">
    <property type="entry name" value="PROTEIN_KINASE_DOM"/>
    <property type="match status" value="1"/>
</dbReference>
<evidence type="ECO:0000313" key="4">
    <source>
        <dbReference type="Proteomes" id="UP000225706"/>
    </source>
</evidence>
<dbReference type="GO" id="GO:0004672">
    <property type="term" value="F:protein kinase activity"/>
    <property type="evidence" value="ECO:0007669"/>
    <property type="project" value="InterPro"/>
</dbReference>
<evidence type="ECO:0000256" key="1">
    <source>
        <dbReference type="SAM" id="MobiDB-lite"/>
    </source>
</evidence>
<dbReference type="PANTHER" id="PTHR46240">
    <property type="entry name" value="SER/THR PROTEIN KINASE ULK4"/>
    <property type="match status" value="1"/>
</dbReference>
<sequence length="1345" mass="150090">MENYILYDEVGRGEHSVVYKGRKKGTIEFVAIHCVEKCKRLELRNIVRLTHEMDHLNVVKFREWYETTNHIWMVVELCTGDSLDFVLSQDKRLPLETVRQFGIEIAKALYYIHSLGILYCDLKPSRIMLDGAGVLKFSDFALARVEGEDDFYDSLQEEQNSDDEDQNYRGTEKDKSQRPKPSPHYMAPEVLSGGPHSKESDLWSFGCVLYELFSGEKPFVADSFAELVTKIFHENSPHLRLDMESAKNGALHDLDNLIEKLLEKDPTKRLDWKDLLAHSFWKGELENKLKSVEQMEGETETKDQQELESKERSAKLLSGHSVEDKERVKTINDGLNLPTQMVRQGTYTFSGRPHTADSASGGNENEFLGKAQTVVRRTKLDDQDKSVSNSTKSTKSQFTNAPVATPNSKNDKSKLVKQNQTLKKSDINDLKQNGYNQSEAQECKSSVLQGQQDEDNSSPNKENISDLARHPSDFIVTPIADNPRIKKFALPKWDSKALPCQPLKPGELVDLPREKFEEHLTSISSLLSQNDKTNAGPVASLHRSKLHTASYLASLCRDGEIVNEIFDSDFIPVMLRQIKSGFSADFKSRLGYALSLLAGNATMISEDFNMTEVFTVLTEVVRDNFRNAKLKQHLLPALGEFLFYAATQEENLGGEIPQWDIPGVTFTIVTRCLHEGEDIVVQHFAAKAIENVASTRGRHCTKFATNDTAQLLWNFFTHCTIDAQKVTAISALSRLTSNSPAVFQHVIEKAGFKAVSTALASSIPKIQQGLVTMFVVLLSNRPQMRRIVQERDLVTKGLHLFESPSMVIRGKAFLLVLTLIQSTPEALLLCCQSRLVMYVERQVKRGIPTKGESRENRDYLVQCQNICMSAIVDAVPGIFSDVLASLDAVQGRKHPSATQAKQLRIHLPLLSIILHLVTSHAFRSQVTNEEFLVNIGLLLSHVISIDSGNTSIGSAAGPNAADDLISVVFSIAEAITQHPPLLLEYHAVVAQHILPHLVALMSSANGDTRVLSFRMFAEVASLYFDNHNVYNSSSDIEDVLASTRKLNEVIINHLLPQYHLILQEQDPLPAYGLKLLLSFLERSPDIILTVVDQKLLLTMSQILQSHTDRVDRGMVLSMVGLLDCLISAKDVDVSLLYDQGLIDILVSVFVHAASTQNEENSPGNDTSVVLLLPLLDALNSTLKFVSREVRKALQVKTEARPDNEAQTQLAEKLLVHSKPLIEMTGLLINFLCHEDPDVRDSSCRCLYLMVELFGGIYEDSLSTENMECFAEALSAADVKKQKQLLRIVKRLVSSNSQSNYLEGNSLQRLIHVLQGLPTSTDSSIAEGSAVEGLVGEILLKLGHDN</sequence>
<dbReference type="SUPFAM" id="SSF48371">
    <property type="entry name" value="ARM repeat"/>
    <property type="match status" value="2"/>
</dbReference>
<protein>
    <submittedName>
        <fullName evidence="3">Serine/threonine-protein kinase ULK4</fullName>
    </submittedName>
</protein>
<dbReference type="PANTHER" id="PTHR46240:SF1">
    <property type="entry name" value="SERINE_THREONINE-PROTEIN KINASE ULK4"/>
    <property type="match status" value="1"/>
</dbReference>
<dbReference type="Gene3D" id="1.10.510.10">
    <property type="entry name" value="Transferase(Phosphotransferase) domain 1"/>
    <property type="match status" value="1"/>
</dbReference>
<dbReference type="EMBL" id="LSMT01000025">
    <property type="protein sequence ID" value="PFX32261.1"/>
    <property type="molecule type" value="Genomic_DNA"/>
</dbReference>
<name>A0A2B4SQS8_STYPI</name>
<comment type="caution">
    <text evidence="3">The sequence shown here is derived from an EMBL/GenBank/DDBJ whole genome shotgun (WGS) entry which is preliminary data.</text>
</comment>
<feature type="region of interest" description="Disordered" evidence="1">
    <location>
        <begin position="437"/>
        <end position="469"/>
    </location>
</feature>
<dbReference type="InterPro" id="IPR011009">
    <property type="entry name" value="Kinase-like_dom_sf"/>
</dbReference>
<feature type="compositionally biased region" description="Basic and acidic residues" evidence="1">
    <location>
        <begin position="294"/>
        <end position="314"/>
    </location>
</feature>
<feature type="domain" description="Protein kinase" evidence="2">
    <location>
        <begin position="4"/>
        <end position="281"/>
    </location>
</feature>
<proteinExistence type="predicted"/>
<feature type="region of interest" description="Disordered" evidence="1">
    <location>
        <begin position="347"/>
        <end position="414"/>
    </location>
</feature>
<dbReference type="Gene3D" id="1.25.10.10">
    <property type="entry name" value="Leucine-rich Repeat Variant"/>
    <property type="match status" value="2"/>
</dbReference>
<feature type="compositionally biased region" description="Low complexity" evidence="1">
    <location>
        <begin position="386"/>
        <end position="396"/>
    </location>
</feature>
<dbReference type="STRING" id="50429.A0A2B4SQS8"/>
<keyword evidence="3" id="KW-0418">Kinase</keyword>
<accession>A0A2B4SQS8</accession>
<dbReference type="InterPro" id="IPR016024">
    <property type="entry name" value="ARM-type_fold"/>
</dbReference>